<reference evidence="3" key="1">
    <citation type="submission" date="2022-11" db="UniProtKB">
        <authorList>
            <consortium name="WormBaseParasite"/>
        </authorList>
    </citation>
    <scope>IDENTIFICATION</scope>
</reference>
<accession>A0A915KW04</accession>
<keyword evidence="1" id="KW-0175">Coiled coil</keyword>
<protein>
    <submittedName>
        <fullName evidence="3">Uncharacterized protein</fullName>
    </submittedName>
</protein>
<organism evidence="2 3">
    <name type="scientific">Romanomermis culicivorax</name>
    <name type="common">Nematode worm</name>
    <dbReference type="NCBI Taxonomy" id="13658"/>
    <lineage>
        <taxon>Eukaryota</taxon>
        <taxon>Metazoa</taxon>
        <taxon>Ecdysozoa</taxon>
        <taxon>Nematoda</taxon>
        <taxon>Enoplea</taxon>
        <taxon>Dorylaimia</taxon>
        <taxon>Mermithida</taxon>
        <taxon>Mermithoidea</taxon>
        <taxon>Mermithidae</taxon>
        <taxon>Romanomermis</taxon>
    </lineage>
</organism>
<sequence length="198" mass="23179">MLQHSECISQTQKNILLDKYACIIKEHDAKIEEYNSYIKALQEKNKDYRRKKGQYNHINYVKQKLIRSCGQLVCLGFNSVRQVRLNEEAKWPRANLRNGAYLCLTIDQLKFLDASTYAAPGFSLDTFMQAYRAKLTKAKFPYEYIDSFTKLDEQQLLPIERFFTCLRKEHISHKDASDAKLGMDAKLGQTSSWEWMPC</sequence>
<keyword evidence="2" id="KW-1185">Reference proteome</keyword>
<feature type="coiled-coil region" evidence="1">
    <location>
        <begin position="24"/>
        <end position="58"/>
    </location>
</feature>
<evidence type="ECO:0000313" key="3">
    <source>
        <dbReference type="WBParaSite" id="nRc.2.0.1.t42980-RA"/>
    </source>
</evidence>
<evidence type="ECO:0000256" key="1">
    <source>
        <dbReference type="SAM" id="Coils"/>
    </source>
</evidence>
<dbReference type="AlphaFoldDB" id="A0A915KW04"/>
<evidence type="ECO:0000313" key="2">
    <source>
        <dbReference type="Proteomes" id="UP000887565"/>
    </source>
</evidence>
<dbReference type="Proteomes" id="UP000887565">
    <property type="component" value="Unplaced"/>
</dbReference>
<name>A0A915KW04_ROMCU</name>
<proteinExistence type="predicted"/>
<dbReference type="WBParaSite" id="nRc.2.0.1.t42980-RA">
    <property type="protein sequence ID" value="nRc.2.0.1.t42980-RA"/>
    <property type="gene ID" value="nRc.2.0.1.g42980"/>
</dbReference>